<dbReference type="EMBL" id="CAXAMM010011336">
    <property type="protein sequence ID" value="CAK9025841.1"/>
    <property type="molecule type" value="Genomic_DNA"/>
</dbReference>
<evidence type="ECO:0000256" key="1">
    <source>
        <dbReference type="SAM" id="Coils"/>
    </source>
</evidence>
<proteinExistence type="predicted"/>
<dbReference type="InterPro" id="IPR027417">
    <property type="entry name" value="P-loop_NTPase"/>
</dbReference>
<accession>A0ABP0KG98</accession>
<organism evidence="2 3">
    <name type="scientific">Durusdinium trenchii</name>
    <dbReference type="NCBI Taxonomy" id="1381693"/>
    <lineage>
        <taxon>Eukaryota</taxon>
        <taxon>Sar</taxon>
        <taxon>Alveolata</taxon>
        <taxon>Dinophyceae</taxon>
        <taxon>Suessiales</taxon>
        <taxon>Symbiodiniaceae</taxon>
        <taxon>Durusdinium</taxon>
    </lineage>
</organism>
<dbReference type="Proteomes" id="UP001642464">
    <property type="component" value="Unassembled WGS sequence"/>
</dbReference>
<dbReference type="Gene3D" id="3.40.50.300">
    <property type="entry name" value="P-loop containing nucleotide triphosphate hydrolases"/>
    <property type="match status" value="1"/>
</dbReference>
<sequence>MTSAPGTTACIWLPASGDVRPSTNMAMRFIQDKKLEGRTFGVFSKCDQTSCRDVLRALVLNEPCDDGETAEVLGRVALRSWVTCMLKAPNEKHLQTHNFERLFLQSQREQEFFEHGGPDLKCLVEKECAGIPCLVRNLEEAYSNYLHSTWKAGAMGKVLQKLEDKEVEFTELGVVEETEAKNQLAKQEVEKRFSDDGPDAPVKQLYLEFRETILKSMRQRAQEVLMRLTNGEVDACSQGERLNQIREALKTELLAPVQRVSEHFLDHLKSILEAEIPLEKEPSIAAAAGSYCMQTCQYVRRRYFGKSAPQKQELRRILKGTPFIQLCRYKAFTDAVMQKCKNLFEEQEDLMKKKAVWLASRFTDVDSPWLHCTATSIACPDERMKEFIERAEAMFLRLLPTPSQLKKLPDNLDVGVATEEFQKKADSLKDELKKIKLARDGIKRALFTEEEFGQFVSSFQTERSG</sequence>
<comment type="caution">
    <text evidence="2">The sequence shown here is derived from an EMBL/GenBank/DDBJ whole genome shotgun (WGS) entry which is preliminary data.</text>
</comment>
<feature type="coiled-coil region" evidence="1">
    <location>
        <begin position="418"/>
        <end position="445"/>
    </location>
</feature>
<protein>
    <submittedName>
        <fullName evidence="2">Uncharacterized protein</fullName>
    </submittedName>
</protein>
<reference evidence="2 3" key="1">
    <citation type="submission" date="2024-02" db="EMBL/GenBank/DDBJ databases">
        <authorList>
            <person name="Chen Y."/>
            <person name="Shah S."/>
            <person name="Dougan E. K."/>
            <person name="Thang M."/>
            <person name="Chan C."/>
        </authorList>
    </citation>
    <scope>NUCLEOTIDE SEQUENCE [LARGE SCALE GENOMIC DNA]</scope>
</reference>
<keyword evidence="3" id="KW-1185">Reference proteome</keyword>
<gene>
    <name evidence="2" type="ORF">SCF082_LOCUS17252</name>
</gene>
<evidence type="ECO:0000313" key="2">
    <source>
        <dbReference type="EMBL" id="CAK9025841.1"/>
    </source>
</evidence>
<name>A0ABP0KG98_9DINO</name>
<keyword evidence="1" id="KW-0175">Coiled coil</keyword>
<evidence type="ECO:0000313" key="3">
    <source>
        <dbReference type="Proteomes" id="UP001642464"/>
    </source>
</evidence>